<organism evidence="10">
    <name type="scientific">Tabanus bromius</name>
    <name type="common">Band-eyed brown horse fly</name>
    <dbReference type="NCBI Taxonomy" id="304241"/>
    <lineage>
        <taxon>Eukaryota</taxon>
        <taxon>Metazoa</taxon>
        <taxon>Ecdysozoa</taxon>
        <taxon>Arthropoda</taxon>
        <taxon>Hexapoda</taxon>
        <taxon>Insecta</taxon>
        <taxon>Pterygota</taxon>
        <taxon>Neoptera</taxon>
        <taxon>Endopterygota</taxon>
        <taxon>Diptera</taxon>
        <taxon>Brachycera</taxon>
        <taxon>Tabanomorpha</taxon>
        <taxon>Tabanoidea</taxon>
        <taxon>Tabanidae</taxon>
        <taxon>Tabanus</taxon>
    </lineage>
</organism>
<keyword evidence="5" id="KW-0010">Activator</keyword>
<dbReference type="EMBL" id="GDAI01002988">
    <property type="protein sequence ID" value="JAI14615.1"/>
    <property type="molecule type" value="mRNA"/>
</dbReference>
<protein>
    <submittedName>
        <fullName evidence="10">Putative microphthalmia-associated transcription factor-like protein</fullName>
    </submittedName>
</protein>
<dbReference type="FunFam" id="4.10.280.10:FF:000003">
    <property type="entry name" value="microphthalmia-associated transcription factor isoform X1"/>
    <property type="match status" value="1"/>
</dbReference>
<evidence type="ECO:0000256" key="3">
    <source>
        <dbReference type="ARBA" id="ARBA00023015"/>
    </source>
</evidence>
<dbReference type="GO" id="GO:0000978">
    <property type="term" value="F:RNA polymerase II cis-regulatory region sequence-specific DNA binding"/>
    <property type="evidence" value="ECO:0007669"/>
    <property type="project" value="TreeGrafter"/>
</dbReference>
<reference evidence="10" key="1">
    <citation type="journal article" date="2015" name="Insect Biochem. Mol. Biol.">
        <title>An insight into the sialome of the horse fly, Tabanus bromius.</title>
        <authorList>
            <person name="Ribeiro J.M."/>
            <person name="Kazimirova M."/>
            <person name="Takac P."/>
            <person name="Andersen J.F."/>
            <person name="Francischetti I.M."/>
        </authorList>
    </citation>
    <scope>NUCLEOTIDE SEQUENCE</scope>
</reference>
<feature type="domain" description="BHLH" evidence="9">
    <location>
        <begin position="74"/>
        <end position="133"/>
    </location>
</feature>
<feature type="region of interest" description="Disordered" evidence="8">
    <location>
        <begin position="185"/>
        <end position="205"/>
    </location>
</feature>
<dbReference type="InterPro" id="IPR036638">
    <property type="entry name" value="HLH_DNA-bd_sf"/>
</dbReference>
<evidence type="ECO:0000256" key="4">
    <source>
        <dbReference type="ARBA" id="ARBA00023125"/>
    </source>
</evidence>
<keyword evidence="7" id="KW-0539">Nucleus</keyword>
<evidence type="ECO:0000256" key="7">
    <source>
        <dbReference type="ARBA" id="ARBA00023242"/>
    </source>
</evidence>
<feature type="compositionally biased region" description="Low complexity" evidence="8">
    <location>
        <begin position="10"/>
        <end position="21"/>
    </location>
</feature>
<proteinExistence type="evidence at transcript level"/>
<evidence type="ECO:0000313" key="10">
    <source>
        <dbReference type="EMBL" id="JAI14615.1"/>
    </source>
</evidence>
<evidence type="ECO:0000256" key="1">
    <source>
        <dbReference type="ARBA" id="ARBA00004123"/>
    </source>
</evidence>
<evidence type="ECO:0000256" key="8">
    <source>
        <dbReference type="SAM" id="MobiDB-lite"/>
    </source>
</evidence>
<dbReference type="GO" id="GO:0046983">
    <property type="term" value="F:protein dimerization activity"/>
    <property type="evidence" value="ECO:0007669"/>
    <property type="project" value="InterPro"/>
</dbReference>
<evidence type="ECO:0000256" key="2">
    <source>
        <dbReference type="ARBA" id="ARBA00008289"/>
    </source>
</evidence>
<dbReference type="PANTHER" id="PTHR45776:SF2">
    <property type="entry name" value="MIP04163P"/>
    <property type="match status" value="1"/>
</dbReference>
<keyword evidence="6" id="KW-0804">Transcription</keyword>
<accession>A0A0K8TL43</accession>
<dbReference type="CDD" id="cd18926">
    <property type="entry name" value="bHLHzip_MITF"/>
    <property type="match status" value="1"/>
</dbReference>
<dbReference type="SMART" id="SM00353">
    <property type="entry name" value="HLH"/>
    <property type="match status" value="1"/>
</dbReference>
<evidence type="ECO:0000256" key="6">
    <source>
        <dbReference type="ARBA" id="ARBA00023163"/>
    </source>
</evidence>
<dbReference type="AlphaFoldDB" id="A0A0K8TL43"/>
<evidence type="ECO:0000256" key="5">
    <source>
        <dbReference type="ARBA" id="ARBA00023159"/>
    </source>
</evidence>
<comment type="subcellular location">
    <subcellularLocation>
        <location evidence="1">Nucleus</location>
    </subcellularLocation>
</comment>
<keyword evidence="3" id="KW-0805">Transcription regulation</keyword>
<dbReference type="PROSITE" id="PS50888">
    <property type="entry name" value="BHLH"/>
    <property type="match status" value="1"/>
</dbReference>
<dbReference type="GO" id="GO:0000981">
    <property type="term" value="F:DNA-binding transcription factor activity, RNA polymerase II-specific"/>
    <property type="evidence" value="ECO:0007669"/>
    <property type="project" value="TreeGrafter"/>
</dbReference>
<evidence type="ECO:0000259" key="9">
    <source>
        <dbReference type="PROSITE" id="PS50888"/>
    </source>
</evidence>
<dbReference type="Pfam" id="PF00010">
    <property type="entry name" value="HLH"/>
    <property type="match status" value="1"/>
</dbReference>
<feature type="region of interest" description="Disordered" evidence="8">
    <location>
        <begin position="1"/>
        <end position="21"/>
    </location>
</feature>
<feature type="compositionally biased region" description="Basic and acidic residues" evidence="8">
    <location>
        <begin position="279"/>
        <end position="296"/>
    </location>
</feature>
<sequence>VTASPDAAMSPSLSSVATSTSETEDMLDDIIAFESSALADSLKLDPVYSNDLHIKQEPQTLTDAEMHALAKDRQKKDNHNMIERRRRFNINDRIKELGTLLPKTNDPYYEVVRDVRPNKGTILKSSVDYIKCLKHEVNRLKQNEIRQKQIEHQNRRLLMRVQELEMQAKSHGIPISDFSLTSYATPSSNSYLNPSSPSSQSHQHTPILQQITGKMPDVISDTTTLSLSQMEDLMEDDHPVHGGDPMLSHHLLSSPHSPPPSITLHQNGSSNSNGHHSHNSHDSDVNNHNGHNDHHHNQPSPLSLQHHGGDPLLSSSHQHVDLNSCIGDAILPSAHNLLSSPHRSHIDSILSSPDTDSLVSDIDMVA</sequence>
<dbReference type="InterPro" id="IPR011598">
    <property type="entry name" value="bHLH_dom"/>
</dbReference>
<comment type="similarity">
    <text evidence="2">Belongs to the MiT/TFE family.</text>
</comment>
<dbReference type="SUPFAM" id="SSF47459">
    <property type="entry name" value="HLH, helix-loop-helix DNA-binding domain"/>
    <property type="match status" value="1"/>
</dbReference>
<dbReference type="PANTHER" id="PTHR45776">
    <property type="entry name" value="MIP04163P"/>
    <property type="match status" value="1"/>
</dbReference>
<feature type="region of interest" description="Disordered" evidence="8">
    <location>
        <begin position="235"/>
        <end position="316"/>
    </location>
</feature>
<keyword evidence="4" id="KW-0238">DNA-binding</keyword>
<dbReference type="Gene3D" id="4.10.280.10">
    <property type="entry name" value="Helix-loop-helix DNA-binding domain"/>
    <property type="match status" value="1"/>
</dbReference>
<name>A0A0K8TL43_TABBR</name>
<feature type="non-terminal residue" evidence="10">
    <location>
        <position position="1"/>
    </location>
</feature>
<dbReference type="GO" id="GO:0005634">
    <property type="term" value="C:nucleus"/>
    <property type="evidence" value="ECO:0007669"/>
    <property type="project" value="UniProtKB-SubCell"/>
</dbReference>